<dbReference type="EMBL" id="CAJGYM010000045">
    <property type="protein sequence ID" value="CAD6194553.1"/>
    <property type="molecule type" value="Genomic_DNA"/>
</dbReference>
<evidence type="ECO:0000313" key="1">
    <source>
        <dbReference type="EMBL" id="CAD6194553.1"/>
    </source>
</evidence>
<proteinExistence type="predicted"/>
<gene>
    <name evidence="1" type="ORF">CAUJ_LOCUS10472</name>
</gene>
<comment type="caution">
    <text evidence="1">The sequence shown here is derived from an EMBL/GenBank/DDBJ whole genome shotgun (WGS) entry which is preliminary data.</text>
</comment>
<accession>A0A8S1HDK3</accession>
<name>A0A8S1HDK3_9PELO</name>
<reference evidence="1" key="1">
    <citation type="submission" date="2020-10" db="EMBL/GenBank/DDBJ databases">
        <authorList>
            <person name="Kikuchi T."/>
        </authorList>
    </citation>
    <scope>NUCLEOTIDE SEQUENCE</scope>
    <source>
        <strain evidence="1">NKZ352</strain>
    </source>
</reference>
<dbReference type="AlphaFoldDB" id="A0A8S1HDK3"/>
<evidence type="ECO:0000313" key="2">
    <source>
        <dbReference type="Proteomes" id="UP000835052"/>
    </source>
</evidence>
<protein>
    <submittedName>
        <fullName evidence="1">Uncharacterized protein</fullName>
    </submittedName>
</protein>
<sequence length="86" mass="9741">MFVERPCRLRLLSVAEPRLPFLSVVVFFFFSEIPRRGRDLGDLLARLASRQVARLSDDTLVILPLPSHFDCFECGPPSHRSLSSAL</sequence>
<dbReference type="Proteomes" id="UP000835052">
    <property type="component" value="Unassembled WGS sequence"/>
</dbReference>
<keyword evidence="2" id="KW-1185">Reference proteome</keyword>
<organism evidence="1 2">
    <name type="scientific">Caenorhabditis auriculariae</name>
    <dbReference type="NCBI Taxonomy" id="2777116"/>
    <lineage>
        <taxon>Eukaryota</taxon>
        <taxon>Metazoa</taxon>
        <taxon>Ecdysozoa</taxon>
        <taxon>Nematoda</taxon>
        <taxon>Chromadorea</taxon>
        <taxon>Rhabditida</taxon>
        <taxon>Rhabditina</taxon>
        <taxon>Rhabditomorpha</taxon>
        <taxon>Rhabditoidea</taxon>
        <taxon>Rhabditidae</taxon>
        <taxon>Peloderinae</taxon>
        <taxon>Caenorhabditis</taxon>
    </lineage>
</organism>